<keyword evidence="2" id="KW-1185">Reference proteome</keyword>
<evidence type="ECO:0000313" key="1">
    <source>
        <dbReference type="EMBL" id="KAF7265090.1"/>
    </source>
</evidence>
<proteinExistence type="predicted"/>
<reference evidence="1" key="1">
    <citation type="submission" date="2020-08" db="EMBL/GenBank/DDBJ databases">
        <title>Genome sequencing and assembly of the red palm weevil Rhynchophorus ferrugineus.</title>
        <authorList>
            <person name="Dias G.B."/>
            <person name="Bergman C.M."/>
            <person name="Manee M."/>
        </authorList>
    </citation>
    <scope>NUCLEOTIDE SEQUENCE</scope>
    <source>
        <strain evidence="1">AA-2017</strain>
        <tissue evidence="1">Whole larva</tissue>
    </source>
</reference>
<dbReference type="EMBL" id="JAACXV010014930">
    <property type="protein sequence ID" value="KAF7265090.1"/>
    <property type="molecule type" value="Genomic_DNA"/>
</dbReference>
<evidence type="ECO:0000313" key="2">
    <source>
        <dbReference type="Proteomes" id="UP000625711"/>
    </source>
</evidence>
<gene>
    <name evidence="1" type="ORF">GWI33_021523</name>
</gene>
<name>A0A834HUK9_RHYFE</name>
<comment type="caution">
    <text evidence="1">The sequence shown here is derived from an EMBL/GenBank/DDBJ whole genome shotgun (WGS) entry which is preliminary data.</text>
</comment>
<dbReference type="AlphaFoldDB" id="A0A834HUK9"/>
<organism evidence="1 2">
    <name type="scientific">Rhynchophorus ferrugineus</name>
    <name type="common">Red palm weevil</name>
    <name type="synonym">Curculio ferrugineus</name>
    <dbReference type="NCBI Taxonomy" id="354439"/>
    <lineage>
        <taxon>Eukaryota</taxon>
        <taxon>Metazoa</taxon>
        <taxon>Ecdysozoa</taxon>
        <taxon>Arthropoda</taxon>
        <taxon>Hexapoda</taxon>
        <taxon>Insecta</taxon>
        <taxon>Pterygota</taxon>
        <taxon>Neoptera</taxon>
        <taxon>Endopterygota</taxon>
        <taxon>Coleoptera</taxon>
        <taxon>Polyphaga</taxon>
        <taxon>Cucujiformia</taxon>
        <taxon>Curculionidae</taxon>
        <taxon>Dryophthorinae</taxon>
        <taxon>Rhynchophorus</taxon>
    </lineage>
</organism>
<sequence length="157" mass="17347">MSKLIAQEKRILVSRKTTKGAEVGGGGRGGGDGRWGVVRRANLNARSRRSREAATWASETASPEEEIILNQRFRNGIETTVLLGRRVCHTDNRGNDALVFIDANTDELVFLTSRFVGVKNYRFGVDLTGLTSYFSSIGLIAADNNDCISYCRYVVVR</sequence>
<accession>A0A834HUK9</accession>
<dbReference type="Proteomes" id="UP000625711">
    <property type="component" value="Unassembled WGS sequence"/>
</dbReference>
<protein>
    <submittedName>
        <fullName evidence="1">Uncharacterized protein</fullName>
    </submittedName>
</protein>